<dbReference type="AlphaFoldDB" id="A0A6J6GQZ3"/>
<organism evidence="2">
    <name type="scientific">freshwater metagenome</name>
    <dbReference type="NCBI Taxonomy" id="449393"/>
    <lineage>
        <taxon>unclassified sequences</taxon>
        <taxon>metagenomes</taxon>
        <taxon>ecological metagenomes</taxon>
    </lineage>
</organism>
<proteinExistence type="predicted"/>
<evidence type="ECO:0000256" key="1">
    <source>
        <dbReference type="SAM" id="MobiDB-lite"/>
    </source>
</evidence>
<protein>
    <submittedName>
        <fullName evidence="2">Unannotated protein</fullName>
    </submittedName>
</protein>
<dbReference type="PANTHER" id="PTHR39420">
    <property type="match status" value="1"/>
</dbReference>
<evidence type="ECO:0000313" key="2">
    <source>
        <dbReference type="EMBL" id="CAB4603681.1"/>
    </source>
</evidence>
<feature type="compositionally biased region" description="Polar residues" evidence="1">
    <location>
        <begin position="146"/>
        <end position="157"/>
    </location>
</feature>
<dbReference type="SUPFAM" id="SSF55486">
    <property type="entry name" value="Metalloproteases ('zincins'), catalytic domain"/>
    <property type="match status" value="1"/>
</dbReference>
<dbReference type="InterPro" id="IPR018766">
    <property type="entry name" value="Zinicin_2"/>
</dbReference>
<gene>
    <name evidence="2" type="ORF">UFOPK1811_00988</name>
</gene>
<name>A0A6J6GQZ3_9ZZZZ</name>
<dbReference type="InterPro" id="IPR042271">
    <property type="entry name" value="Zinicin_2_N"/>
</dbReference>
<dbReference type="Gene3D" id="1.20.150.30">
    <property type="entry name" value="Zincin-like metallopeptidase, N-terminal domain"/>
    <property type="match status" value="1"/>
</dbReference>
<feature type="region of interest" description="Disordered" evidence="1">
    <location>
        <begin position="142"/>
        <end position="191"/>
    </location>
</feature>
<dbReference type="NCBIfam" id="TIGR03624">
    <property type="entry name" value="putative hydrolase"/>
    <property type="match status" value="1"/>
</dbReference>
<dbReference type="PANTHER" id="PTHR39420:SF2">
    <property type="entry name" value="HYDROLASE"/>
    <property type="match status" value="1"/>
</dbReference>
<reference evidence="2" key="1">
    <citation type="submission" date="2020-05" db="EMBL/GenBank/DDBJ databases">
        <authorList>
            <person name="Chiriac C."/>
            <person name="Salcher M."/>
            <person name="Ghai R."/>
            <person name="Kavagutti S V."/>
        </authorList>
    </citation>
    <scope>NUCLEOTIDE SEQUENCE</scope>
</reference>
<dbReference type="EMBL" id="CAEZUJ010000041">
    <property type="protein sequence ID" value="CAB4603681.1"/>
    <property type="molecule type" value="Genomic_DNA"/>
</dbReference>
<feature type="compositionally biased region" description="Low complexity" evidence="1">
    <location>
        <begin position="166"/>
        <end position="182"/>
    </location>
</feature>
<sequence length="467" mass="48962">MSIPGGGFGAGDFGDMGGFDFAKMGEALSRLGRAISANATGSGISPDAVREMATLTNDKAPSANEISAGLEALAVAQLWLDPKTDFTAPVAPAQIWSRSQWIDETLVGWCEIVAPLAESLSSAVSGAISGLTKEALGDAFGDSLSDESGNQNSNPFSSFGFGPPTNSDNSDNSDNSSNANKSDNSDPKINPMAGIFNQMSNAMRAFGGVIFATQLGETIKTTAGTVTGGADIGIPLLTNNRPALIATNCNSWGAELGIPEAELRYYLALREVAGVRLFNNVPWLREYITNAIKSYSAGIKVNIEKIQEGMAGMAGMSEIAGIGTSPEALNEAITNGLFTTDETPAQKSAILRLETIAALVEGWIDEVSASAALEHLPALPALRESARRGRATGGPMQKAFAALIGLEISPRASRDAATFFNYIATNESISQRDELWISPESLPTIEEITNPSAFRKGRSAPDDLSTL</sequence>
<accession>A0A6J6GQZ3</accession>
<dbReference type="Pfam" id="PF10103">
    <property type="entry name" value="Zincin_2"/>
    <property type="match status" value="1"/>
</dbReference>